<dbReference type="GO" id="GO:0016151">
    <property type="term" value="F:nickel cation binding"/>
    <property type="evidence" value="ECO:0007669"/>
    <property type="project" value="InterPro"/>
</dbReference>
<protein>
    <submittedName>
        <fullName evidence="2">Coenzyme F420-reducing hydrogenase, alpha subunit</fullName>
    </submittedName>
</protein>
<gene>
    <name evidence="2" type="ORF">SAMN05444123_102177</name>
</gene>
<evidence type="ECO:0000256" key="1">
    <source>
        <dbReference type="PIRSR" id="PIRSR601501-1"/>
    </source>
</evidence>
<keyword evidence="1" id="KW-0460">Magnesium</keyword>
<reference evidence="3" key="1">
    <citation type="submission" date="2016-10" db="EMBL/GenBank/DDBJ databases">
        <authorList>
            <person name="Varghese N."/>
            <person name="Submissions S."/>
        </authorList>
    </citation>
    <scope>NUCLEOTIDE SEQUENCE [LARGE SCALE GENOMIC DNA]</scope>
    <source>
        <strain evidence="3">DSM 123</strain>
    </source>
</reference>
<dbReference type="PANTHER" id="PTHR42958">
    <property type="entry name" value="HYDROGENASE-2 LARGE CHAIN"/>
    <property type="match status" value="1"/>
</dbReference>
<dbReference type="AlphaFoldDB" id="A0A1H8NM63"/>
<dbReference type="EMBL" id="FODT01000002">
    <property type="protein sequence ID" value="SEO30609.1"/>
    <property type="molecule type" value="Genomic_DNA"/>
</dbReference>
<dbReference type="InterPro" id="IPR029014">
    <property type="entry name" value="NiFe-Hase_large"/>
</dbReference>
<accession>A0A1H8NM63</accession>
<feature type="binding site" evidence="1">
    <location>
        <position position="357"/>
    </location>
    <ligand>
        <name>Ni(2+)</name>
        <dbReference type="ChEBI" id="CHEBI:49786"/>
    </ligand>
</feature>
<organism evidence="2 3">
    <name type="scientific">Rhodopseudomonas pseudopalustris</name>
    <dbReference type="NCBI Taxonomy" id="1513892"/>
    <lineage>
        <taxon>Bacteria</taxon>
        <taxon>Pseudomonadati</taxon>
        <taxon>Pseudomonadota</taxon>
        <taxon>Alphaproteobacteria</taxon>
        <taxon>Hyphomicrobiales</taxon>
        <taxon>Nitrobacteraceae</taxon>
        <taxon>Rhodopseudomonas</taxon>
    </lineage>
</organism>
<feature type="binding site" evidence="1">
    <location>
        <position position="314"/>
    </location>
    <ligand>
        <name>Mg(2+)</name>
        <dbReference type="ChEBI" id="CHEBI:18420"/>
    </ligand>
</feature>
<keyword evidence="1" id="KW-0479">Metal-binding</keyword>
<evidence type="ECO:0000313" key="3">
    <source>
        <dbReference type="Proteomes" id="UP000199615"/>
    </source>
</evidence>
<dbReference type="SUPFAM" id="SSF56762">
    <property type="entry name" value="HydB/Nqo4-like"/>
    <property type="match status" value="1"/>
</dbReference>
<proteinExistence type="predicted"/>
<dbReference type="RefSeq" id="WP_092681968.1">
    <property type="nucleotide sequence ID" value="NZ_FODT01000002.1"/>
</dbReference>
<dbReference type="Proteomes" id="UP000199615">
    <property type="component" value="Unassembled WGS sequence"/>
</dbReference>
<dbReference type="InterPro" id="IPR001501">
    <property type="entry name" value="Ni-dep_hyd_lsu"/>
</dbReference>
<evidence type="ECO:0000313" key="2">
    <source>
        <dbReference type="EMBL" id="SEO30609.1"/>
    </source>
</evidence>
<dbReference type="OrthoDB" id="9157196at2"/>
<keyword evidence="3" id="KW-1185">Reference proteome</keyword>
<comment type="cofactor">
    <cofactor evidence="1">
        <name>Ni(2+)</name>
        <dbReference type="ChEBI" id="CHEBI:49786"/>
    </cofactor>
</comment>
<name>A0A1H8NM63_9BRAD</name>
<sequence>MNAIPRDDRITISVALSGGHVSRIEITGRRPIGMSRLAQGRSGEAVVALAPRLFALCAAAQGVAAVHALAAARGENVFADTAAAQASAVLAERLVELLRGTITTLAGDALPAWAPLLRDVIAAARRFDQAGLLEADAIDAIERGLDALGLPAGCVDDADAYRDWLASAAPVAELHRPLLGEEAEFGACAVDPLTDSNDQAIGEQLLRDGASFALRPHIAGRVPETGSLARQAMHPLIQSHGTGLAGRLLARLIEIRATPDRLRALRNGHSDVADIMQATRLGDGLGLAAVECARGRLHHLIALDSNGLIRQFDILAPTEWNFHPRGPLARSLTGHALRATDDDRRRVERLVAAFDPCVGFDVHLREAADA</sequence>
<keyword evidence="1" id="KW-0533">Nickel</keyword>
<dbReference type="Gene3D" id="1.10.645.10">
    <property type="entry name" value="Cytochrome-c3 Hydrogenase, chain B"/>
    <property type="match status" value="2"/>
</dbReference>
<dbReference type="Pfam" id="PF00374">
    <property type="entry name" value="NiFeSe_Hases"/>
    <property type="match status" value="1"/>
</dbReference>
<dbReference type="PANTHER" id="PTHR42958:SF4">
    <property type="entry name" value="HYDROGENASE EXPRESSION_FORMATION PROTEIN HUPK"/>
    <property type="match status" value="1"/>
</dbReference>
<dbReference type="InterPro" id="IPR050867">
    <property type="entry name" value="NiFe/NiFeSe_hydrgnase_LSU"/>
</dbReference>